<keyword evidence="2" id="KW-1185">Reference proteome</keyword>
<gene>
    <name evidence="1" type="ORF">PEDI_28330</name>
</gene>
<reference evidence="1 2" key="1">
    <citation type="submission" date="2021-12" db="EMBL/GenBank/DDBJ databases">
        <title>Genome sequencing of bacteria with rrn-lacking chromosome and rrn-plasmid.</title>
        <authorList>
            <person name="Anda M."/>
            <person name="Iwasaki W."/>
        </authorList>
    </citation>
    <scope>NUCLEOTIDE SEQUENCE [LARGE SCALE GENOMIC DNA]</scope>
    <source>
        <strain evidence="1 2">NBRC 15940</strain>
    </source>
</reference>
<comment type="caution">
    <text evidence="1">The sequence shown here is derived from an EMBL/GenBank/DDBJ whole genome shotgun (WGS) entry which is preliminary data.</text>
</comment>
<sequence length="141" mass="15873">MENLIPTSVIPQDRFSSVLEPIQENLSMLSELLHRHQRANLPAMGEGTVDFVKEALIKAKLQPDAIPGRISIRDLEQKVELIERIEEALRPLEVMREKLAQAALLTASEVYVPCLGIHNALKLKEIKEASDKLTEIETLKD</sequence>
<protein>
    <submittedName>
        <fullName evidence="1">Uncharacterized protein</fullName>
    </submittedName>
</protein>
<dbReference type="RefSeq" id="WP_060684903.1">
    <property type="nucleotide sequence ID" value="NZ_BQKE01000001.1"/>
</dbReference>
<accession>A0AAN4W054</accession>
<name>A0AAN4W054_9BACT</name>
<dbReference type="AlphaFoldDB" id="A0AAN4W054"/>
<dbReference type="Proteomes" id="UP001310022">
    <property type="component" value="Unassembled WGS sequence"/>
</dbReference>
<evidence type="ECO:0000313" key="2">
    <source>
        <dbReference type="Proteomes" id="UP001310022"/>
    </source>
</evidence>
<organism evidence="1 2">
    <name type="scientific">Persicobacter diffluens</name>
    <dbReference type="NCBI Taxonomy" id="981"/>
    <lineage>
        <taxon>Bacteria</taxon>
        <taxon>Pseudomonadati</taxon>
        <taxon>Bacteroidota</taxon>
        <taxon>Cytophagia</taxon>
        <taxon>Cytophagales</taxon>
        <taxon>Persicobacteraceae</taxon>
        <taxon>Persicobacter</taxon>
    </lineage>
</organism>
<dbReference type="EMBL" id="BQKE01000001">
    <property type="protein sequence ID" value="GJM62281.1"/>
    <property type="molecule type" value="Genomic_DNA"/>
</dbReference>
<proteinExistence type="predicted"/>
<evidence type="ECO:0000313" key="1">
    <source>
        <dbReference type="EMBL" id="GJM62281.1"/>
    </source>
</evidence>